<protein>
    <recommendedName>
        <fullName evidence="5">Pentatricopeptide repeat-containing protein, chloroplastic</fullName>
    </recommendedName>
</protein>
<evidence type="ECO:0008006" key="5">
    <source>
        <dbReference type="Google" id="ProtNLM"/>
    </source>
</evidence>
<organism evidence="3 4">
    <name type="scientific">Symbiodinium natans</name>
    <dbReference type="NCBI Taxonomy" id="878477"/>
    <lineage>
        <taxon>Eukaryota</taxon>
        <taxon>Sar</taxon>
        <taxon>Alveolata</taxon>
        <taxon>Dinophyceae</taxon>
        <taxon>Suessiales</taxon>
        <taxon>Symbiodiniaceae</taxon>
        <taxon>Symbiodinium</taxon>
    </lineage>
</organism>
<dbReference type="InterPro" id="IPR002885">
    <property type="entry name" value="PPR_rpt"/>
</dbReference>
<feature type="non-terminal residue" evidence="3">
    <location>
        <position position="1"/>
    </location>
</feature>
<name>A0A812S3P6_9DINO</name>
<accession>A0A812S3P6</accession>
<dbReference type="OrthoDB" id="435455at2759"/>
<dbReference type="Proteomes" id="UP000604046">
    <property type="component" value="Unassembled WGS sequence"/>
</dbReference>
<comment type="caution">
    <text evidence="3">The sequence shown here is derived from an EMBL/GenBank/DDBJ whole genome shotgun (WGS) entry which is preliminary data.</text>
</comment>
<evidence type="ECO:0000313" key="3">
    <source>
        <dbReference type="EMBL" id="CAE7460598.1"/>
    </source>
</evidence>
<dbReference type="Pfam" id="PF01535">
    <property type="entry name" value="PPR"/>
    <property type="match status" value="3"/>
</dbReference>
<dbReference type="AlphaFoldDB" id="A0A812S3P6"/>
<keyword evidence="1" id="KW-0677">Repeat</keyword>
<dbReference type="Gene3D" id="1.25.40.10">
    <property type="entry name" value="Tetratricopeptide repeat domain"/>
    <property type="match status" value="3"/>
</dbReference>
<feature type="repeat" description="PPR" evidence="2">
    <location>
        <begin position="401"/>
        <end position="435"/>
    </location>
</feature>
<evidence type="ECO:0000256" key="2">
    <source>
        <dbReference type="PROSITE-ProRule" id="PRU00708"/>
    </source>
</evidence>
<evidence type="ECO:0000313" key="4">
    <source>
        <dbReference type="Proteomes" id="UP000604046"/>
    </source>
</evidence>
<dbReference type="InterPro" id="IPR011990">
    <property type="entry name" value="TPR-like_helical_dom_sf"/>
</dbReference>
<keyword evidence="4" id="KW-1185">Reference proteome</keyword>
<proteinExistence type="predicted"/>
<dbReference type="PROSITE" id="PS51375">
    <property type="entry name" value="PPR"/>
    <property type="match status" value="1"/>
</dbReference>
<dbReference type="PANTHER" id="PTHR47447:SF17">
    <property type="entry name" value="OS12G0638900 PROTEIN"/>
    <property type="match status" value="1"/>
</dbReference>
<dbReference type="EMBL" id="CAJNDS010002401">
    <property type="protein sequence ID" value="CAE7460598.1"/>
    <property type="molecule type" value="Genomic_DNA"/>
</dbReference>
<sequence length="481" mass="51365">MALNMVLFYGADAAAPLAEGDRQLVLFSRAGEWEEALHFFETLPLSAKNEVHRNAAISACSKASAWPAALALHADDRSKYSPDPVAAAATLGARGLPWPWALWLLEDLQAGRVPPDDFVGSAAVSCCSRNVQWQMSLALLFNLRMQHSPVAVGAAIAGVARAASWEAALALWALETPARKSFIALSTTVLACSGASKWEAVLLLLKHRPLLDAVTCTAAVTACRDGSSWLHALGFLQDAWNSGERCEGEGSSFPLPSLTSANACLSALERASNWQLASWLLFEFPRKGLQADEVSFNTVMSACVGRLKWRQALALFDLMLTKLLPRDAVSWSSCITACAQGQNADAALQLYDEYSQGVAQPNTVVVNAAMAACGASRAWQRAVALTQLLQRTWQATGQTSDAVTFNTTIAACAAAQAWEMALHFFHAMADLHCVVDAAAIGAALGACSGGRWKEAQQIAADLQSRGVRLSSALEQALLRSY</sequence>
<gene>
    <name evidence="3" type="ORF">SNAT2548_LOCUS25569</name>
</gene>
<evidence type="ECO:0000256" key="1">
    <source>
        <dbReference type="ARBA" id="ARBA00022737"/>
    </source>
</evidence>
<dbReference type="PANTHER" id="PTHR47447">
    <property type="entry name" value="OS03G0856100 PROTEIN"/>
    <property type="match status" value="1"/>
</dbReference>
<reference evidence="3" key="1">
    <citation type="submission" date="2021-02" db="EMBL/GenBank/DDBJ databases">
        <authorList>
            <person name="Dougan E. K."/>
            <person name="Rhodes N."/>
            <person name="Thang M."/>
            <person name="Chan C."/>
        </authorList>
    </citation>
    <scope>NUCLEOTIDE SEQUENCE</scope>
</reference>